<dbReference type="Proteomes" id="UP000035489">
    <property type="component" value="Unassembled WGS sequence"/>
</dbReference>
<evidence type="ECO:0000313" key="1">
    <source>
        <dbReference type="EMBL" id="KLK93927.1"/>
    </source>
</evidence>
<sequence length="79" mass="8743">MTKHSYSHPPATELIYKQNIDLQQNASSRSRRGFATSQSENRFQQQVDVKIWARCCSGGHAVITGLKPGKAGHFQALTA</sequence>
<protein>
    <submittedName>
        <fullName evidence="1">Uncharacterized protein</fullName>
    </submittedName>
</protein>
<comment type="caution">
    <text evidence="1">The sequence shown here is derived from an EMBL/GenBank/DDBJ whole genome shotgun (WGS) entry which is preliminary data.</text>
</comment>
<dbReference type="STRING" id="1225564.AA309_05435"/>
<dbReference type="AlphaFoldDB" id="A0A0H1RMQ8"/>
<dbReference type="PATRIC" id="fig|1225564.3.peg.1552"/>
<gene>
    <name evidence="1" type="ORF">AA309_05435</name>
</gene>
<keyword evidence="2" id="KW-1185">Reference proteome</keyword>
<evidence type="ECO:0000313" key="2">
    <source>
        <dbReference type="Proteomes" id="UP000035489"/>
    </source>
</evidence>
<proteinExistence type="predicted"/>
<accession>A0A0H1RMQ8</accession>
<name>A0A0H1RMQ8_9HYPH</name>
<reference evidence="1 2" key="1">
    <citation type="submission" date="2015-05" db="EMBL/GenBank/DDBJ databases">
        <title>Draft genome sequence of Microvirga vignae strain BR3299, a novel nitrogen fixing bacteria isolated from Brazil semi-aired region.</title>
        <authorList>
            <person name="Zilli J.E."/>
            <person name="Passos S.R."/>
            <person name="Leite J."/>
            <person name="Baldani J.I."/>
            <person name="Xavier G.R."/>
            <person name="Rumjaneck N.G."/>
            <person name="Simoes-Araujo J.L."/>
        </authorList>
    </citation>
    <scope>NUCLEOTIDE SEQUENCE [LARGE SCALE GENOMIC DNA]</scope>
    <source>
        <strain evidence="1 2">BR3299</strain>
    </source>
</reference>
<dbReference type="EMBL" id="LCYG01000016">
    <property type="protein sequence ID" value="KLK93927.1"/>
    <property type="molecule type" value="Genomic_DNA"/>
</dbReference>
<organism evidence="1 2">
    <name type="scientific">Microvirga vignae</name>
    <dbReference type="NCBI Taxonomy" id="1225564"/>
    <lineage>
        <taxon>Bacteria</taxon>
        <taxon>Pseudomonadati</taxon>
        <taxon>Pseudomonadota</taxon>
        <taxon>Alphaproteobacteria</taxon>
        <taxon>Hyphomicrobiales</taxon>
        <taxon>Methylobacteriaceae</taxon>
        <taxon>Microvirga</taxon>
    </lineage>
</organism>